<dbReference type="PANTHER" id="PTHR22761">
    <property type="entry name" value="CHARGED MULTIVESICULAR BODY PROTEIN"/>
    <property type="match status" value="1"/>
</dbReference>
<keyword evidence="2" id="KW-0175">Coiled coil</keyword>
<gene>
    <name evidence="4" type="ORF">G2W53_032437</name>
</gene>
<evidence type="ECO:0000313" key="4">
    <source>
        <dbReference type="EMBL" id="KAF7811461.1"/>
    </source>
</evidence>
<name>A0A834WA82_9FABA</name>
<organism evidence="4 5">
    <name type="scientific">Senna tora</name>
    <dbReference type="NCBI Taxonomy" id="362788"/>
    <lineage>
        <taxon>Eukaryota</taxon>
        <taxon>Viridiplantae</taxon>
        <taxon>Streptophyta</taxon>
        <taxon>Embryophyta</taxon>
        <taxon>Tracheophyta</taxon>
        <taxon>Spermatophyta</taxon>
        <taxon>Magnoliopsida</taxon>
        <taxon>eudicotyledons</taxon>
        <taxon>Gunneridae</taxon>
        <taxon>Pentapetalae</taxon>
        <taxon>rosids</taxon>
        <taxon>fabids</taxon>
        <taxon>Fabales</taxon>
        <taxon>Fabaceae</taxon>
        <taxon>Caesalpinioideae</taxon>
        <taxon>Cassia clade</taxon>
        <taxon>Senna</taxon>
    </lineage>
</organism>
<protein>
    <submittedName>
        <fullName evidence="4">Vacuolar protein sorting-associated protein 60.2</fullName>
    </submittedName>
</protein>
<dbReference type="AlphaFoldDB" id="A0A834WA82"/>
<dbReference type="PANTHER" id="PTHR22761:SF12">
    <property type="entry name" value="CHARGED MULTIVESICULAR BODY PROTEIN 5"/>
    <property type="match status" value="1"/>
</dbReference>
<evidence type="ECO:0000256" key="2">
    <source>
        <dbReference type="ARBA" id="ARBA00023054"/>
    </source>
</evidence>
<dbReference type="GO" id="GO:0005771">
    <property type="term" value="C:multivesicular body"/>
    <property type="evidence" value="ECO:0007669"/>
    <property type="project" value="TreeGrafter"/>
</dbReference>
<dbReference type="EMBL" id="JAAIUW010000010">
    <property type="protein sequence ID" value="KAF7811461.1"/>
    <property type="molecule type" value="Genomic_DNA"/>
</dbReference>
<dbReference type="GO" id="GO:0006900">
    <property type="term" value="P:vesicle budding from membrane"/>
    <property type="evidence" value="ECO:0007669"/>
    <property type="project" value="TreeGrafter"/>
</dbReference>
<feature type="compositionally biased region" description="Acidic residues" evidence="3">
    <location>
        <begin position="545"/>
        <end position="555"/>
    </location>
</feature>
<sequence length="581" mass="66714">MVTGHTVYRSSPSCLRYRSVRLQGFPLLLGSVQRRKRRGKDEEGLRCEEGKGASSSFYSGCFRQGLFVASCVCTRVRLEVITPWTLITKRGDTVDEKIKKLDAELSRYKEQIKKTRPGPAQEAVKARAMRILKQKRLYEGQRDMLYSQTFNLDQVAFAAESVKNAQRTMSALKSANKELKGMMKLRRYKTLMCNLQDQMMDLMDVRNEIQESLGRSYSVPDDIDEEDLIGELDALEADMGNETEADGVPSYLLPDEEPDLEAELNLPSAPMGHTVPPVRPINAQVKFLCLVIHFGNRRKFRVFFCAIISDLYFQILFVCNVVMEPSKNQELIWSEKDDNLMLVNCWLRMNYLLSLGQRYADRKSSVNAVTERIPSISENDVISDIHQRLQTLRREFPRKHVRKTRVIRLSQPENEIRRHLRRRVEVRMAVPATRPVHPRERESGTPIRILHRQKRREIVLLRVARLLADARQLELLPQPPIPHHDGRVAPGQHEELRPDPELLERHVREHRVLPTRGVSLQQVGLVGEDLDEALAPLLRRELEEAAEEASVEEPEGVERDAMLGHEGEVLVHRVVDEGGGE</sequence>
<comment type="caution">
    <text evidence="4">The sequence shown here is derived from an EMBL/GenBank/DDBJ whole genome shotgun (WGS) entry which is preliminary data.</text>
</comment>
<evidence type="ECO:0000313" key="5">
    <source>
        <dbReference type="Proteomes" id="UP000634136"/>
    </source>
</evidence>
<reference evidence="4" key="1">
    <citation type="submission" date="2020-09" db="EMBL/GenBank/DDBJ databases">
        <title>Genome-Enabled Discovery of Anthraquinone Biosynthesis in Senna tora.</title>
        <authorList>
            <person name="Kang S.-H."/>
            <person name="Pandey R.P."/>
            <person name="Lee C.-M."/>
            <person name="Sim J.-S."/>
            <person name="Jeong J.-T."/>
            <person name="Choi B.-S."/>
            <person name="Jung M."/>
            <person name="Ginzburg D."/>
            <person name="Zhao K."/>
            <person name="Won S.Y."/>
            <person name="Oh T.-J."/>
            <person name="Yu Y."/>
            <person name="Kim N.-H."/>
            <person name="Lee O.R."/>
            <person name="Lee T.-H."/>
            <person name="Bashyal P."/>
            <person name="Kim T.-S."/>
            <person name="Lee W.-H."/>
            <person name="Kawkins C."/>
            <person name="Kim C.-K."/>
            <person name="Kim J.S."/>
            <person name="Ahn B.O."/>
            <person name="Rhee S.Y."/>
            <person name="Sohng J.K."/>
        </authorList>
    </citation>
    <scope>NUCLEOTIDE SEQUENCE</scope>
    <source>
        <tissue evidence="4">Leaf</tissue>
    </source>
</reference>
<dbReference type="Gene3D" id="6.10.250.1710">
    <property type="match status" value="1"/>
</dbReference>
<dbReference type="Pfam" id="PF03357">
    <property type="entry name" value="Snf7"/>
    <property type="match status" value="1"/>
</dbReference>
<comment type="similarity">
    <text evidence="1">Belongs to the SNF7 family.</text>
</comment>
<proteinExistence type="inferred from homology"/>
<keyword evidence="5" id="KW-1185">Reference proteome</keyword>
<evidence type="ECO:0000256" key="1">
    <source>
        <dbReference type="ARBA" id="ARBA00006190"/>
    </source>
</evidence>
<dbReference type="Proteomes" id="UP000634136">
    <property type="component" value="Unassembled WGS sequence"/>
</dbReference>
<dbReference type="InterPro" id="IPR005024">
    <property type="entry name" value="Snf7_fam"/>
</dbReference>
<evidence type="ECO:0000256" key="3">
    <source>
        <dbReference type="SAM" id="MobiDB-lite"/>
    </source>
</evidence>
<accession>A0A834WA82</accession>
<dbReference type="GO" id="GO:0032511">
    <property type="term" value="P:late endosome to vacuole transport via multivesicular body sorting pathway"/>
    <property type="evidence" value="ECO:0007669"/>
    <property type="project" value="TreeGrafter"/>
</dbReference>
<dbReference type="OrthoDB" id="3973241at2759"/>
<feature type="region of interest" description="Disordered" evidence="3">
    <location>
        <begin position="545"/>
        <end position="564"/>
    </location>
</feature>